<evidence type="ECO:0000313" key="2">
    <source>
        <dbReference type="Proteomes" id="UP001057520"/>
    </source>
</evidence>
<dbReference type="Proteomes" id="UP001057520">
    <property type="component" value="Chromosome"/>
</dbReference>
<keyword evidence="2" id="KW-1185">Reference proteome</keyword>
<name>A0ABY4ZST7_9CAUL</name>
<accession>A0ABY4ZST7</accession>
<gene>
    <name evidence="1" type="ORF">MZV50_22380</name>
</gene>
<dbReference type="GO" id="GO:0003677">
    <property type="term" value="F:DNA binding"/>
    <property type="evidence" value="ECO:0007669"/>
    <property type="project" value="UniProtKB-KW"/>
</dbReference>
<evidence type="ECO:0000313" key="1">
    <source>
        <dbReference type="EMBL" id="USQ95264.1"/>
    </source>
</evidence>
<proteinExistence type="predicted"/>
<reference evidence="1 2" key="1">
    <citation type="submission" date="2022-04" db="EMBL/GenBank/DDBJ databases">
        <title>Genome sequence of soybean root-associated Caulobacter segnis RL271.</title>
        <authorList>
            <person name="Longley R."/>
            <person name="Bonito G."/>
            <person name="Trigodet F."/>
            <person name="Crosson S."/>
            <person name="Fiebig A."/>
        </authorList>
    </citation>
    <scope>NUCLEOTIDE SEQUENCE [LARGE SCALE GENOMIC DNA]</scope>
    <source>
        <strain evidence="1 2">RL271</strain>
    </source>
</reference>
<organism evidence="1 2">
    <name type="scientific">Caulobacter segnis</name>
    <dbReference type="NCBI Taxonomy" id="88688"/>
    <lineage>
        <taxon>Bacteria</taxon>
        <taxon>Pseudomonadati</taxon>
        <taxon>Pseudomonadota</taxon>
        <taxon>Alphaproteobacteria</taxon>
        <taxon>Caulobacterales</taxon>
        <taxon>Caulobacteraceae</taxon>
        <taxon>Caulobacter</taxon>
    </lineage>
</organism>
<protein>
    <submittedName>
        <fullName evidence="1">MmcQ/YjbR family DNA-binding protein</fullName>
    </submittedName>
</protein>
<keyword evidence="1" id="KW-0238">DNA-binding</keyword>
<dbReference type="EMBL" id="CP096040">
    <property type="protein sequence ID" value="USQ95264.1"/>
    <property type="molecule type" value="Genomic_DNA"/>
</dbReference>
<sequence length="127" mass="13599">MTPEVFSTLAVRAGHGVVTYPILDTVQYRFGGKAFATLGWPAAGWAVVKLYRRDRDWALSLSEGLAPEPGGRRRAGIVLVRLAAVEDDVVELVLSAAWRHAAQRKSSAAKSIRIVERQVTGGAGTAA</sequence>